<dbReference type="PANTHER" id="PTHR43827">
    <property type="entry name" value="2,5-DIKETO-D-GLUCONIC ACID REDUCTASE"/>
    <property type="match status" value="1"/>
</dbReference>
<dbReference type="FunFam" id="3.20.20.100:FF:000002">
    <property type="entry name" value="2,5-diketo-D-gluconic acid reductase A"/>
    <property type="match status" value="1"/>
</dbReference>
<evidence type="ECO:0000256" key="2">
    <source>
        <dbReference type="ARBA" id="ARBA00022857"/>
    </source>
</evidence>
<dbReference type="EMBL" id="SGWX01000001">
    <property type="protein sequence ID" value="RZS61025.1"/>
    <property type="molecule type" value="Genomic_DNA"/>
</dbReference>
<dbReference type="SUPFAM" id="SSF51430">
    <property type="entry name" value="NAD(P)-linked oxidoreductase"/>
    <property type="match status" value="1"/>
</dbReference>
<feature type="binding site" evidence="5">
    <location>
        <position position="120"/>
    </location>
    <ligand>
        <name>substrate</name>
    </ligand>
</feature>
<reference evidence="8 9" key="1">
    <citation type="submission" date="2019-02" db="EMBL/GenBank/DDBJ databases">
        <title>Sequencing the genomes of 1000 actinobacteria strains.</title>
        <authorList>
            <person name="Klenk H.-P."/>
        </authorList>
    </citation>
    <scope>NUCLEOTIDE SEQUENCE [LARGE SCALE GENOMIC DNA]</scope>
    <source>
        <strain evidence="8 9">DSM 16932</strain>
    </source>
</reference>
<keyword evidence="3" id="KW-0560">Oxidoreductase</keyword>
<dbReference type="AlphaFoldDB" id="A0A4Q7LZY0"/>
<dbReference type="InterPro" id="IPR018170">
    <property type="entry name" value="Aldo/ket_reductase_CS"/>
</dbReference>
<dbReference type="Gene3D" id="3.20.20.100">
    <property type="entry name" value="NADP-dependent oxidoreductase domain"/>
    <property type="match status" value="1"/>
</dbReference>
<proteinExistence type="inferred from homology"/>
<evidence type="ECO:0000313" key="8">
    <source>
        <dbReference type="EMBL" id="RZS61025.1"/>
    </source>
</evidence>
<accession>A0A4Q7LZY0</accession>
<gene>
    <name evidence="8" type="ORF">EV386_1306</name>
</gene>
<dbReference type="GO" id="GO:0016616">
    <property type="term" value="F:oxidoreductase activity, acting on the CH-OH group of donors, NAD or NADP as acceptor"/>
    <property type="evidence" value="ECO:0007669"/>
    <property type="project" value="UniProtKB-ARBA"/>
</dbReference>
<dbReference type="PIRSF" id="PIRSF000097">
    <property type="entry name" value="AKR"/>
    <property type="match status" value="1"/>
</dbReference>
<dbReference type="PROSITE" id="PS00798">
    <property type="entry name" value="ALDOKETO_REDUCTASE_1"/>
    <property type="match status" value="1"/>
</dbReference>
<dbReference type="Pfam" id="PF00248">
    <property type="entry name" value="Aldo_ket_red"/>
    <property type="match status" value="1"/>
</dbReference>
<dbReference type="InterPro" id="IPR020471">
    <property type="entry name" value="AKR"/>
</dbReference>
<keyword evidence="9" id="KW-1185">Reference proteome</keyword>
<evidence type="ECO:0000259" key="7">
    <source>
        <dbReference type="Pfam" id="PF00248"/>
    </source>
</evidence>
<name>A0A4Q7LZY0_9MICO</name>
<dbReference type="InterPro" id="IPR036812">
    <property type="entry name" value="NAD(P)_OxRdtase_dom_sf"/>
</dbReference>
<dbReference type="PROSITE" id="PS00063">
    <property type="entry name" value="ALDOKETO_REDUCTASE_3"/>
    <property type="match status" value="1"/>
</dbReference>
<comment type="similarity">
    <text evidence="1">Belongs to the aldo/keto reductase family.</text>
</comment>
<evidence type="ECO:0000256" key="5">
    <source>
        <dbReference type="PIRSR" id="PIRSR000097-2"/>
    </source>
</evidence>
<evidence type="ECO:0000256" key="6">
    <source>
        <dbReference type="PIRSR" id="PIRSR000097-3"/>
    </source>
</evidence>
<protein>
    <submittedName>
        <fullName evidence="8">2,5-diketo-D-gluconate reductase A</fullName>
    </submittedName>
</protein>
<dbReference type="PRINTS" id="PR00069">
    <property type="entry name" value="ALDKETRDTASE"/>
</dbReference>
<keyword evidence="2" id="KW-0521">NADP</keyword>
<feature type="site" description="Lowers pKa of active site Tyr" evidence="6">
    <location>
        <position position="87"/>
    </location>
</feature>
<dbReference type="Proteomes" id="UP000293852">
    <property type="component" value="Unassembled WGS sequence"/>
</dbReference>
<dbReference type="PANTHER" id="PTHR43827:SF3">
    <property type="entry name" value="NADP-DEPENDENT OXIDOREDUCTASE DOMAIN-CONTAINING PROTEIN"/>
    <property type="match status" value="1"/>
</dbReference>
<dbReference type="RefSeq" id="WP_423218961.1">
    <property type="nucleotide sequence ID" value="NZ_SGWX01000001.1"/>
</dbReference>
<feature type="active site" description="Proton donor" evidence="4">
    <location>
        <position position="58"/>
    </location>
</feature>
<dbReference type="InterPro" id="IPR023210">
    <property type="entry name" value="NADP_OxRdtase_dom"/>
</dbReference>
<organism evidence="8 9">
    <name type="scientific">Xylanimonas ulmi</name>
    <dbReference type="NCBI Taxonomy" id="228973"/>
    <lineage>
        <taxon>Bacteria</taxon>
        <taxon>Bacillati</taxon>
        <taxon>Actinomycetota</taxon>
        <taxon>Actinomycetes</taxon>
        <taxon>Micrococcales</taxon>
        <taxon>Promicromonosporaceae</taxon>
        <taxon>Xylanimonas</taxon>
    </lineage>
</organism>
<comment type="caution">
    <text evidence="8">The sequence shown here is derived from an EMBL/GenBank/DDBJ whole genome shotgun (WGS) entry which is preliminary data.</text>
</comment>
<evidence type="ECO:0000256" key="3">
    <source>
        <dbReference type="ARBA" id="ARBA00023002"/>
    </source>
</evidence>
<evidence type="ECO:0000256" key="4">
    <source>
        <dbReference type="PIRSR" id="PIRSR000097-1"/>
    </source>
</evidence>
<feature type="domain" description="NADP-dependent oxidoreductase" evidence="7">
    <location>
        <begin position="31"/>
        <end position="272"/>
    </location>
</feature>
<dbReference type="PROSITE" id="PS00062">
    <property type="entry name" value="ALDOKETO_REDUCTASE_2"/>
    <property type="match status" value="1"/>
</dbReference>
<evidence type="ECO:0000313" key="9">
    <source>
        <dbReference type="Proteomes" id="UP000293852"/>
    </source>
</evidence>
<sequence length="286" mass="30291">MPTQHTIPAVPLPHAAHPGATMPQVGFGVFQVPDAETTRAVSLALDAGYRSVDTAAVYGNEAGVGRALAEAGLTSGPARAEVFVTSKLWVDDMARSDVAPALGRSLERLGLDHLDLFLIHWPAPGRGQYVEAWEALVEARDAGLVREIGVSNFQPAHLDAIIAATGVRPVVNQVELHPALQQRGLRAAHAAHGVVTEAWSPLAQGALLRDDVIARVAAAHAVTPAQAILRWHVQHGTVVIPKSVTPERIAANLDLFGFALSDDEMAAIDALDRDGRTGPHPDRFNG</sequence>
<evidence type="ECO:0000256" key="1">
    <source>
        <dbReference type="ARBA" id="ARBA00007905"/>
    </source>
</evidence>